<dbReference type="SUPFAM" id="SSF54236">
    <property type="entry name" value="Ubiquitin-like"/>
    <property type="match status" value="4"/>
</dbReference>
<dbReference type="CDD" id="cd17039">
    <property type="entry name" value="Ubl_ubiquitin_like"/>
    <property type="match status" value="2"/>
</dbReference>
<evidence type="ECO:0000259" key="1">
    <source>
        <dbReference type="PROSITE" id="PS50053"/>
    </source>
</evidence>
<dbReference type="Proteomes" id="UP000591131">
    <property type="component" value="Unassembled WGS sequence"/>
</dbReference>
<dbReference type="SMART" id="SM00213">
    <property type="entry name" value="UBQ"/>
    <property type="match status" value="4"/>
</dbReference>
<dbReference type="PROSITE" id="PS50053">
    <property type="entry name" value="UBIQUITIN_2"/>
    <property type="match status" value="4"/>
</dbReference>
<evidence type="ECO:0000313" key="3">
    <source>
        <dbReference type="Proteomes" id="UP000591131"/>
    </source>
</evidence>
<evidence type="ECO:0000313" key="2">
    <source>
        <dbReference type="EMBL" id="KAF4653977.1"/>
    </source>
</evidence>
<accession>A0A7J6L416</accession>
<dbReference type="EMBL" id="JAAPAO010000771">
    <property type="protein sequence ID" value="KAF4653977.1"/>
    <property type="molecule type" value="Genomic_DNA"/>
</dbReference>
<gene>
    <name evidence="2" type="primary">UB2B</name>
    <name evidence="2" type="ORF">FOL47_010208</name>
</gene>
<dbReference type="InterPro" id="IPR000626">
    <property type="entry name" value="Ubiquitin-like_dom"/>
</dbReference>
<feature type="domain" description="Ubiquitin-like" evidence="1">
    <location>
        <begin position="81"/>
        <end position="139"/>
    </location>
</feature>
<dbReference type="InterPro" id="IPR050158">
    <property type="entry name" value="Ubiquitin_ubiquitin-like"/>
</dbReference>
<comment type="caution">
    <text evidence="2">The sequence shown here is derived from an EMBL/GenBank/DDBJ whole genome shotgun (WGS) entry which is preliminary data.</text>
</comment>
<protein>
    <submittedName>
        <fullName evidence="2">Ubiquitin</fullName>
    </submittedName>
</protein>
<dbReference type="InterPro" id="IPR029071">
    <property type="entry name" value="Ubiquitin-like_domsf"/>
</dbReference>
<proteinExistence type="predicted"/>
<name>A0A7J6L416_PERCH</name>
<dbReference type="PANTHER" id="PTHR10666">
    <property type="entry name" value="UBIQUITIN"/>
    <property type="match status" value="1"/>
</dbReference>
<dbReference type="Gene3D" id="3.10.20.90">
    <property type="entry name" value="Phosphatidylinositol 3-kinase Catalytic Subunit, Chain A, domain 1"/>
    <property type="match status" value="4"/>
</dbReference>
<dbReference type="Pfam" id="PF00240">
    <property type="entry name" value="ubiquitin"/>
    <property type="match status" value="3"/>
</dbReference>
<feature type="domain" description="Ubiquitin-like" evidence="1">
    <location>
        <begin position="3"/>
        <end position="80"/>
    </location>
</feature>
<organism evidence="2 3">
    <name type="scientific">Perkinsus chesapeaki</name>
    <name type="common">Clam parasite</name>
    <name type="synonym">Perkinsus andrewsi</name>
    <dbReference type="NCBI Taxonomy" id="330153"/>
    <lineage>
        <taxon>Eukaryota</taxon>
        <taxon>Sar</taxon>
        <taxon>Alveolata</taxon>
        <taxon>Perkinsozoa</taxon>
        <taxon>Perkinsea</taxon>
        <taxon>Perkinsida</taxon>
        <taxon>Perkinsidae</taxon>
        <taxon>Perkinsus</taxon>
    </lineage>
</organism>
<reference evidence="2 3" key="1">
    <citation type="submission" date="2020-04" db="EMBL/GenBank/DDBJ databases">
        <title>Perkinsus chesapeaki whole genome sequence.</title>
        <authorList>
            <person name="Bogema D.R."/>
        </authorList>
    </citation>
    <scope>NUCLEOTIDE SEQUENCE [LARGE SCALE GENOMIC DNA]</scope>
    <source>
        <strain evidence="2">ATCC PRA-425</strain>
    </source>
</reference>
<keyword evidence="3" id="KW-1185">Reference proteome</keyword>
<sequence>MPTHLFLGDAERDIPAVTIDAEVSATINDIKDKLQKATGMSRLQELLSLDGGPLRDDQVLSGINHGDEQYLQLAYRERGRVIIPVKRLNGEAVHISICGSDTVATIKDKIEGVTGIPPGEQVIAVAGSIRQDGQAIADYLKRQLTRHVIVHQFATITIQQRPLTFGGRDIAFNVVPSTTIGQVKRMIRDKWGVPIAQLRIDDNTGEPIRDSVTMKSCGIEKEGFLILKFKARGKLYVKADKLDGGWTSIFVTPSHTVKLVKEAVTRETSIPCGHQKLMFGGEEIIGGRLSDFLPEELVTVYVSLKQTLRVNIVDLSNKKVSISAKPWTRTV</sequence>
<dbReference type="OrthoDB" id="1885901at2759"/>
<dbReference type="AlphaFoldDB" id="A0A7J6L416"/>
<feature type="domain" description="Ubiquitin-like" evidence="1">
    <location>
        <begin position="235"/>
        <end position="307"/>
    </location>
</feature>
<feature type="domain" description="Ubiquitin-like" evidence="1">
    <location>
        <begin position="154"/>
        <end position="234"/>
    </location>
</feature>